<evidence type="ECO:0000256" key="2">
    <source>
        <dbReference type="SAM" id="SignalP"/>
    </source>
</evidence>
<dbReference type="Proteomes" id="UP000807504">
    <property type="component" value="Unassembled WGS sequence"/>
</dbReference>
<feature type="signal peptide" evidence="2">
    <location>
        <begin position="1"/>
        <end position="19"/>
    </location>
</feature>
<keyword evidence="4" id="KW-1185">Reference proteome</keyword>
<dbReference type="EMBL" id="JABXBU010000015">
    <property type="protein sequence ID" value="KAF8786626.1"/>
    <property type="molecule type" value="Genomic_DNA"/>
</dbReference>
<comment type="caution">
    <text evidence="3">The sequence shown here is derived from an EMBL/GenBank/DDBJ whole genome shotgun (WGS) entry which is preliminary data.</text>
</comment>
<name>A0A8T0F5Z9_ARGBR</name>
<protein>
    <submittedName>
        <fullName evidence="3">Uncharacterized protein</fullName>
    </submittedName>
</protein>
<reference evidence="3" key="2">
    <citation type="submission" date="2020-06" db="EMBL/GenBank/DDBJ databases">
        <authorList>
            <person name="Sheffer M."/>
        </authorList>
    </citation>
    <scope>NUCLEOTIDE SEQUENCE</scope>
</reference>
<feature type="region of interest" description="Disordered" evidence="1">
    <location>
        <begin position="41"/>
        <end position="69"/>
    </location>
</feature>
<sequence>MNFKVLLLIFFVLFAWCNGQRRGSAGSITVARAAAEIGRNGNRRQGSAGSRTVARTEAEIGGSGTRRQGSRGFEIGLGAAAGAGARARY</sequence>
<gene>
    <name evidence="3" type="ORF">HNY73_008314</name>
</gene>
<reference evidence="3" key="1">
    <citation type="journal article" date="2020" name="bioRxiv">
        <title>Chromosome-level reference genome of the European wasp spider Argiope bruennichi: a resource for studies on range expansion and evolutionary adaptation.</title>
        <authorList>
            <person name="Sheffer M.M."/>
            <person name="Hoppe A."/>
            <person name="Krehenwinkel H."/>
            <person name="Uhl G."/>
            <person name="Kuss A.W."/>
            <person name="Jensen L."/>
            <person name="Jensen C."/>
            <person name="Gillespie R.G."/>
            <person name="Hoff K.J."/>
            <person name="Prost S."/>
        </authorList>
    </citation>
    <scope>NUCLEOTIDE SEQUENCE</scope>
</reference>
<organism evidence="3 4">
    <name type="scientific">Argiope bruennichi</name>
    <name type="common">Wasp spider</name>
    <name type="synonym">Aranea bruennichi</name>
    <dbReference type="NCBI Taxonomy" id="94029"/>
    <lineage>
        <taxon>Eukaryota</taxon>
        <taxon>Metazoa</taxon>
        <taxon>Ecdysozoa</taxon>
        <taxon>Arthropoda</taxon>
        <taxon>Chelicerata</taxon>
        <taxon>Arachnida</taxon>
        <taxon>Araneae</taxon>
        <taxon>Araneomorphae</taxon>
        <taxon>Entelegynae</taxon>
        <taxon>Araneoidea</taxon>
        <taxon>Araneidae</taxon>
        <taxon>Argiope</taxon>
    </lineage>
</organism>
<evidence type="ECO:0000313" key="4">
    <source>
        <dbReference type="Proteomes" id="UP000807504"/>
    </source>
</evidence>
<evidence type="ECO:0000256" key="1">
    <source>
        <dbReference type="SAM" id="MobiDB-lite"/>
    </source>
</evidence>
<proteinExistence type="predicted"/>
<dbReference type="AlphaFoldDB" id="A0A8T0F5Z9"/>
<accession>A0A8T0F5Z9</accession>
<feature type="chain" id="PRO_5035837692" evidence="2">
    <location>
        <begin position="20"/>
        <end position="89"/>
    </location>
</feature>
<evidence type="ECO:0000313" key="3">
    <source>
        <dbReference type="EMBL" id="KAF8786626.1"/>
    </source>
</evidence>
<keyword evidence="2" id="KW-0732">Signal</keyword>